<comment type="function">
    <text evidence="2 9 11">Excises uracil residues from the DNA which can arise as a result of misincorporation of dUMP residues by DNA polymerase or due to deamination of cytosine.</text>
</comment>
<keyword evidence="9" id="KW-0963">Cytoplasm</keyword>
<evidence type="ECO:0000256" key="2">
    <source>
        <dbReference type="ARBA" id="ARBA00002631"/>
    </source>
</evidence>
<dbReference type="SUPFAM" id="SSF52141">
    <property type="entry name" value="Uracil-DNA glycosylase-like"/>
    <property type="match status" value="1"/>
</dbReference>
<dbReference type="SMART" id="SM00987">
    <property type="entry name" value="UreE_C"/>
    <property type="match status" value="1"/>
</dbReference>
<evidence type="ECO:0000313" key="13">
    <source>
        <dbReference type="EMBL" id="MBC5724836.1"/>
    </source>
</evidence>
<dbReference type="PROSITE" id="PS00130">
    <property type="entry name" value="U_DNA_GLYCOSYLASE"/>
    <property type="match status" value="1"/>
</dbReference>
<dbReference type="GO" id="GO:0004844">
    <property type="term" value="F:uracil DNA N-glycosylase activity"/>
    <property type="evidence" value="ECO:0007669"/>
    <property type="project" value="UniProtKB-UniRule"/>
</dbReference>
<dbReference type="InterPro" id="IPR005122">
    <property type="entry name" value="Uracil-DNA_glycosylase-like"/>
</dbReference>
<dbReference type="GO" id="GO:0097510">
    <property type="term" value="P:base-excision repair, AP site formation via deaminated base removal"/>
    <property type="evidence" value="ECO:0007669"/>
    <property type="project" value="TreeGrafter"/>
</dbReference>
<dbReference type="Proteomes" id="UP000606499">
    <property type="component" value="Unassembled WGS sequence"/>
</dbReference>
<keyword evidence="7 9" id="KW-0378">Hydrolase</keyword>
<dbReference type="PANTHER" id="PTHR11264:SF0">
    <property type="entry name" value="URACIL-DNA GLYCOSYLASE"/>
    <property type="match status" value="1"/>
</dbReference>
<dbReference type="InterPro" id="IPR036895">
    <property type="entry name" value="Uracil-DNA_glycosylase-like_sf"/>
</dbReference>
<dbReference type="AlphaFoldDB" id="A0A923LUU2"/>
<dbReference type="NCBIfam" id="NF003592">
    <property type="entry name" value="PRK05254.1-5"/>
    <property type="match status" value="1"/>
</dbReference>
<keyword evidence="6 9" id="KW-0227">DNA damage</keyword>
<dbReference type="InterPro" id="IPR018085">
    <property type="entry name" value="Ura-DNA_Glyclase_AS"/>
</dbReference>
<dbReference type="SMART" id="SM00986">
    <property type="entry name" value="UDG"/>
    <property type="match status" value="1"/>
</dbReference>
<feature type="active site" description="Proton acceptor" evidence="9 10">
    <location>
        <position position="64"/>
    </location>
</feature>
<accession>A0A923LUU2</accession>
<dbReference type="EMBL" id="JACOPL010000004">
    <property type="protein sequence ID" value="MBC5724836.1"/>
    <property type="molecule type" value="Genomic_DNA"/>
</dbReference>
<evidence type="ECO:0000256" key="1">
    <source>
        <dbReference type="ARBA" id="ARBA00001400"/>
    </source>
</evidence>
<evidence type="ECO:0000256" key="7">
    <source>
        <dbReference type="ARBA" id="ARBA00022801"/>
    </source>
</evidence>
<comment type="caution">
    <text evidence="13">The sequence shown here is derived from an EMBL/GenBank/DDBJ whole genome shotgun (WGS) entry which is preliminary data.</text>
</comment>
<organism evidence="13 14">
    <name type="scientific">Agathobaculum faecis</name>
    <dbReference type="NCBI Taxonomy" id="2763013"/>
    <lineage>
        <taxon>Bacteria</taxon>
        <taxon>Bacillati</taxon>
        <taxon>Bacillota</taxon>
        <taxon>Clostridia</taxon>
        <taxon>Eubacteriales</taxon>
        <taxon>Butyricicoccaceae</taxon>
        <taxon>Agathobaculum</taxon>
    </lineage>
</organism>
<keyword evidence="14" id="KW-1185">Reference proteome</keyword>
<dbReference type="PANTHER" id="PTHR11264">
    <property type="entry name" value="URACIL-DNA GLYCOSYLASE"/>
    <property type="match status" value="1"/>
</dbReference>
<dbReference type="FunFam" id="3.40.470.10:FF:000001">
    <property type="entry name" value="Uracil-DNA glycosylase"/>
    <property type="match status" value="1"/>
</dbReference>
<evidence type="ECO:0000259" key="12">
    <source>
        <dbReference type="SMART" id="SM00986"/>
    </source>
</evidence>
<comment type="similarity">
    <text evidence="3 9 11">Belongs to the uracil-DNA glycosylase (UDG) superfamily. UNG family.</text>
</comment>
<dbReference type="Gene3D" id="3.40.470.10">
    <property type="entry name" value="Uracil-DNA glycosylase-like domain"/>
    <property type="match status" value="1"/>
</dbReference>
<gene>
    <name evidence="9 13" type="primary">ung</name>
    <name evidence="13" type="ORF">H8S45_05115</name>
</gene>
<dbReference type="GO" id="GO:0005737">
    <property type="term" value="C:cytoplasm"/>
    <property type="evidence" value="ECO:0007669"/>
    <property type="project" value="UniProtKB-SubCell"/>
</dbReference>
<dbReference type="HAMAP" id="MF_00148">
    <property type="entry name" value="UDG"/>
    <property type="match status" value="1"/>
</dbReference>
<evidence type="ECO:0000256" key="5">
    <source>
        <dbReference type="ARBA" id="ARBA00018429"/>
    </source>
</evidence>
<protein>
    <recommendedName>
        <fullName evidence="5 9">Uracil-DNA glycosylase</fullName>
        <shortName evidence="9">UDG</shortName>
        <ecNumber evidence="4 9">3.2.2.27</ecNumber>
    </recommendedName>
</protein>
<evidence type="ECO:0000256" key="3">
    <source>
        <dbReference type="ARBA" id="ARBA00008184"/>
    </source>
</evidence>
<evidence type="ECO:0000256" key="9">
    <source>
        <dbReference type="HAMAP-Rule" id="MF_00148"/>
    </source>
</evidence>
<evidence type="ECO:0000313" key="14">
    <source>
        <dbReference type="Proteomes" id="UP000606499"/>
    </source>
</evidence>
<dbReference type="NCBIfam" id="TIGR00628">
    <property type="entry name" value="ung"/>
    <property type="match status" value="1"/>
</dbReference>
<evidence type="ECO:0000256" key="11">
    <source>
        <dbReference type="RuleBase" id="RU003780"/>
    </source>
</evidence>
<evidence type="ECO:0000256" key="4">
    <source>
        <dbReference type="ARBA" id="ARBA00012030"/>
    </source>
</evidence>
<feature type="domain" description="Uracil-DNA glycosylase-like" evidence="12">
    <location>
        <begin position="49"/>
        <end position="209"/>
    </location>
</feature>
<dbReference type="EC" id="3.2.2.27" evidence="4 9"/>
<evidence type="ECO:0000256" key="10">
    <source>
        <dbReference type="PROSITE-ProRule" id="PRU10072"/>
    </source>
</evidence>
<dbReference type="NCBIfam" id="NF003591">
    <property type="entry name" value="PRK05254.1-4"/>
    <property type="match status" value="1"/>
</dbReference>
<sequence>MVHLGNDWDTLLAGEFQQEYYKKIRYWLKKEYAEQTVYPPMEDIFNALRYTPYHEVKAVILGQDPYHGPGQAHGLCFSVQPGVQPPPSLLNIFQELQSDLGITPPAGGTLTKWAERGVLLLNTTLTVRRGQANSHRNIGWTTFTDHVIQKLNEHERPVVFLLWGGNARSKKSLITAPQHLVLECAHPSPLSAFNGFLGCRHFSKCNAFLERNGVEPIDWDLNHD</sequence>
<proteinExistence type="inferred from homology"/>
<keyword evidence="8 9" id="KW-0234">DNA repair</keyword>
<comment type="catalytic activity">
    <reaction evidence="1 9 11">
        <text>Hydrolyzes single-stranded DNA or mismatched double-stranded DNA and polynucleotides, releasing free uracil.</text>
        <dbReference type="EC" id="3.2.2.27"/>
    </reaction>
</comment>
<dbReference type="CDD" id="cd10027">
    <property type="entry name" value="UDG-F1-like"/>
    <property type="match status" value="1"/>
</dbReference>
<dbReference type="NCBIfam" id="NF003588">
    <property type="entry name" value="PRK05254.1-1"/>
    <property type="match status" value="1"/>
</dbReference>
<reference evidence="13" key="1">
    <citation type="submission" date="2020-08" db="EMBL/GenBank/DDBJ databases">
        <title>Genome public.</title>
        <authorList>
            <person name="Liu C."/>
            <person name="Sun Q."/>
        </authorList>
    </citation>
    <scope>NUCLEOTIDE SEQUENCE</scope>
    <source>
        <strain evidence="13">NSJ-28</strain>
    </source>
</reference>
<evidence type="ECO:0000256" key="8">
    <source>
        <dbReference type="ARBA" id="ARBA00023204"/>
    </source>
</evidence>
<name>A0A923LUU2_9FIRM</name>
<dbReference type="NCBIfam" id="NF003589">
    <property type="entry name" value="PRK05254.1-2"/>
    <property type="match status" value="1"/>
</dbReference>
<dbReference type="Pfam" id="PF03167">
    <property type="entry name" value="UDG"/>
    <property type="match status" value="1"/>
</dbReference>
<dbReference type="InterPro" id="IPR002043">
    <property type="entry name" value="UDG_fam1"/>
</dbReference>
<comment type="subcellular location">
    <subcellularLocation>
        <location evidence="9">Cytoplasm</location>
    </subcellularLocation>
</comment>
<dbReference type="RefSeq" id="WP_054326267.1">
    <property type="nucleotide sequence ID" value="NZ_JACOPL010000004.1"/>
</dbReference>
<keyword evidence="13" id="KW-0326">Glycosidase</keyword>
<evidence type="ECO:0000256" key="6">
    <source>
        <dbReference type="ARBA" id="ARBA00022763"/>
    </source>
</evidence>